<feature type="domain" description="GRF-type" evidence="7">
    <location>
        <begin position="40"/>
        <end position="85"/>
    </location>
</feature>
<evidence type="ECO:0000256" key="2">
    <source>
        <dbReference type="ARBA" id="ARBA00022771"/>
    </source>
</evidence>
<feature type="compositionally biased region" description="Basic residues" evidence="6">
    <location>
        <begin position="1"/>
        <end position="11"/>
    </location>
</feature>
<evidence type="ECO:0000256" key="5">
    <source>
        <dbReference type="SAM" id="Coils"/>
    </source>
</evidence>
<comment type="caution">
    <text evidence="8">The sequence shown here is derived from an EMBL/GenBank/DDBJ whole genome shotgun (WGS) entry which is preliminary data.</text>
</comment>
<dbReference type="Proteomes" id="UP001287356">
    <property type="component" value="Unassembled WGS sequence"/>
</dbReference>
<evidence type="ECO:0000256" key="3">
    <source>
        <dbReference type="ARBA" id="ARBA00022833"/>
    </source>
</evidence>
<keyword evidence="9" id="KW-1185">Reference proteome</keyword>
<dbReference type="AlphaFoldDB" id="A0AAE0NIZ3"/>
<keyword evidence="2 4" id="KW-0863">Zinc-finger</keyword>
<dbReference type="GO" id="GO:0008270">
    <property type="term" value="F:zinc ion binding"/>
    <property type="evidence" value="ECO:0007669"/>
    <property type="project" value="UniProtKB-KW"/>
</dbReference>
<sequence length="352" mass="38618">MFSTPRKRSKFQGRTPGSSGSSKFARREPGGIFQNGGWFCNCDPRLPASRIQTKKAGKNRGRWFFTCQRGPGKDQCDFFLWEDAAGERESESLFVGDGGSGLGAMGQNDGAMIYKSRDDTRAELVGTIGRDPPPLPVLTPRPILLRQNLFTAGFSRILQSVGATGASDADQKAVATGWRPTTTLPVQASPIAANSASKRKRSLFEDEVGDVRIRRNDGGVGVLSADFEDFDSEDEQQLVEIPDQSSQGGLQQADDEDYQITAQVLDLLKDEPVTEATREKLRGHLNNYALQMRGMERGRDMTRAAIKARDAKVGELQARVGELENECRTNREKIRSLSSGIRALVKGADDDE</sequence>
<reference evidence="8" key="1">
    <citation type="journal article" date="2023" name="Mol. Phylogenet. Evol.">
        <title>Genome-scale phylogeny and comparative genomics of the fungal order Sordariales.</title>
        <authorList>
            <person name="Hensen N."/>
            <person name="Bonometti L."/>
            <person name="Westerberg I."/>
            <person name="Brannstrom I.O."/>
            <person name="Guillou S."/>
            <person name="Cros-Aarteil S."/>
            <person name="Calhoun S."/>
            <person name="Haridas S."/>
            <person name="Kuo A."/>
            <person name="Mondo S."/>
            <person name="Pangilinan J."/>
            <person name="Riley R."/>
            <person name="LaButti K."/>
            <person name="Andreopoulos B."/>
            <person name="Lipzen A."/>
            <person name="Chen C."/>
            <person name="Yan M."/>
            <person name="Daum C."/>
            <person name="Ng V."/>
            <person name="Clum A."/>
            <person name="Steindorff A."/>
            <person name="Ohm R.A."/>
            <person name="Martin F."/>
            <person name="Silar P."/>
            <person name="Natvig D.O."/>
            <person name="Lalanne C."/>
            <person name="Gautier V."/>
            <person name="Ament-Velasquez S.L."/>
            <person name="Kruys A."/>
            <person name="Hutchinson M.I."/>
            <person name="Powell A.J."/>
            <person name="Barry K."/>
            <person name="Miller A.N."/>
            <person name="Grigoriev I.V."/>
            <person name="Debuchy R."/>
            <person name="Gladieux P."/>
            <person name="Hiltunen Thoren M."/>
            <person name="Johannesson H."/>
        </authorList>
    </citation>
    <scope>NUCLEOTIDE SEQUENCE</scope>
    <source>
        <strain evidence="8">CBS 958.72</strain>
    </source>
</reference>
<gene>
    <name evidence="8" type="ORF">B0T24DRAFT_601033</name>
</gene>
<reference evidence="8" key="2">
    <citation type="submission" date="2023-06" db="EMBL/GenBank/DDBJ databases">
        <authorList>
            <consortium name="Lawrence Berkeley National Laboratory"/>
            <person name="Haridas S."/>
            <person name="Hensen N."/>
            <person name="Bonometti L."/>
            <person name="Westerberg I."/>
            <person name="Brannstrom I.O."/>
            <person name="Guillou S."/>
            <person name="Cros-Aarteil S."/>
            <person name="Calhoun S."/>
            <person name="Kuo A."/>
            <person name="Mondo S."/>
            <person name="Pangilinan J."/>
            <person name="Riley R."/>
            <person name="Labutti K."/>
            <person name="Andreopoulos B."/>
            <person name="Lipzen A."/>
            <person name="Chen C."/>
            <person name="Yanf M."/>
            <person name="Daum C."/>
            <person name="Ng V."/>
            <person name="Clum A."/>
            <person name="Steindorff A."/>
            <person name="Ohm R."/>
            <person name="Martin F."/>
            <person name="Silar P."/>
            <person name="Natvig D."/>
            <person name="Lalanne C."/>
            <person name="Gautier V."/>
            <person name="Ament-Velasquez S.L."/>
            <person name="Kruys A."/>
            <person name="Hutchinson M.I."/>
            <person name="Powell A.J."/>
            <person name="Barry K."/>
            <person name="Miller A.N."/>
            <person name="Grigoriev I.V."/>
            <person name="Debuchy R."/>
            <person name="Gladieux P."/>
            <person name="Thoren M.H."/>
            <person name="Johannesson H."/>
        </authorList>
    </citation>
    <scope>NUCLEOTIDE SEQUENCE</scope>
    <source>
        <strain evidence="8">CBS 958.72</strain>
    </source>
</reference>
<evidence type="ECO:0000256" key="4">
    <source>
        <dbReference type="PROSITE-ProRule" id="PRU01343"/>
    </source>
</evidence>
<feature type="coiled-coil region" evidence="5">
    <location>
        <begin position="306"/>
        <end position="333"/>
    </location>
</feature>
<name>A0AAE0NIZ3_9PEZI</name>
<organism evidence="8 9">
    <name type="scientific">Lasiosphaeria ovina</name>
    <dbReference type="NCBI Taxonomy" id="92902"/>
    <lineage>
        <taxon>Eukaryota</taxon>
        <taxon>Fungi</taxon>
        <taxon>Dikarya</taxon>
        <taxon>Ascomycota</taxon>
        <taxon>Pezizomycotina</taxon>
        <taxon>Sordariomycetes</taxon>
        <taxon>Sordariomycetidae</taxon>
        <taxon>Sordariales</taxon>
        <taxon>Lasiosphaeriaceae</taxon>
        <taxon>Lasiosphaeria</taxon>
    </lineage>
</organism>
<dbReference type="Pfam" id="PF06839">
    <property type="entry name" value="Zn_ribbon_GRF"/>
    <property type="match status" value="1"/>
</dbReference>
<proteinExistence type="predicted"/>
<accession>A0AAE0NIZ3</accession>
<protein>
    <recommendedName>
        <fullName evidence="7">GRF-type domain-containing protein</fullName>
    </recommendedName>
</protein>
<evidence type="ECO:0000313" key="9">
    <source>
        <dbReference type="Proteomes" id="UP001287356"/>
    </source>
</evidence>
<dbReference type="InterPro" id="IPR010666">
    <property type="entry name" value="Znf_GRF"/>
</dbReference>
<keyword evidence="3" id="KW-0862">Zinc</keyword>
<feature type="region of interest" description="Disordered" evidence="6">
    <location>
        <begin position="1"/>
        <end position="29"/>
    </location>
</feature>
<evidence type="ECO:0000256" key="1">
    <source>
        <dbReference type="ARBA" id="ARBA00022723"/>
    </source>
</evidence>
<dbReference type="PROSITE" id="PS51999">
    <property type="entry name" value="ZF_GRF"/>
    <property type="match status" value="1"/>
</dbReference>
<keyword evidence="1" id="KW-0479">Metal-binding</keyword>
<evidence type="ECO:0000313" key="8">
    <source>
        <dbReference type="EMBL" id="KAK3382305.1"/>
    </source>
</evidence>
<evidence type="ECO:0000259" key="7">
    <source>
        <dbReference type="PROSITE" id="PS51999"/>
    </source>
</evidence>
<keyword evidence="5" id="KW-0175">Coiled coil</keyword>
<evidence type="ECO:0000256" key="6">
    <source>
        <dbReference type="SAM" id="MobiDB-lite"/>
    </source>
</evidence>
<dbReference type="EMBL" id="JAULSN010000001">
    <property type="protein sequence ID" value="KAK3382305.1"/>
    <property type="molecule type" value="Genomic_DNA"/>
</dbReference>